<sequence>MRNWCSRHPVWFMALYTLFYLSFFALLERTIQTPDLWVHCRLDDLIPFCKYAIVPYILWFPWIPFTLFYLLYKAPREDFWRLCIPLFTGMTMTLLFYAIVPNGLALRPKYVPGTDIFAQLVRMIYRSDTPMNVCPSIHVFNSVTLMLAYYRSAIFDAPRRRWMRPAAMVLCVSISLSTILLKQHSVIDVVFGLLLALVLDHAATVLQRSPVQRRVPERL</sequence>
<keyword evidence="1" id="KW-0812">Transmembrane</keyword>
<dbReference type="GeneID" id="93337993"/>
<proteinExistence type="predicted"/>
<feature type="transmembrane region" description="Helical" evidence="1">
    <location>
        <begin position="12"/>
        <end position="31"/>
    </location>
</feature>
<feature type="transmembrane region" description="Helical" evidence="1">
    <location>
        <begin position="79"/>
        <end position="100"/>
    </location>
</feature>
<dbReference type="InterPro" id="IPR036938">
    <property type="entry name" value="PAP2/HPO_sf"/>
</dbReference>
<dbReference type="EMBL" id="FUYF01000007">
    <property type="protein sequence ID" value="SKA85639.1"/>
    <property type="molecule type" value="Genomic_DNA"/>
</dbReference>
<feature type="transmembrane region" description="Helical" evidence="1">
    <location>
        <begin position="130"/>
        <end position="150"/>
    </location>
</feature>
<dbReference type="InterPro" id="IPR000326">
    <property type="entry name" value="PAP2/HPO"/>
</dbReference>
<gene>
    <name evidence="3" type="ORF">SAMN02745178_01528</name>
</gene>
<keyword evidence="1" id="KW-0472">Membrane</keyword>
<accession>A0A1T4X866</accession>
<dbReference type="STRING" id="745368.SAMN02745178_01528"/>
<dbReference type="Proteomes" id="UP000190286">
    <property type="component" value="Unassembled WGS sequence"/>
</dbReference>
<evidence type="ECO:0000259" key="2">
    <source>
        <dbReference type="Pfam" id="PF01569"/>
    </source>
</evidence>
<organism evidence="3 4">
    <name type="scientific">Gemmiger formicilis</name>
    <dbReference type="NCBI Taxonomy" id="745368"/>
    <lineage>
        <taxon>Bacteria</taxon>
        <taxon>Bacillati</taxon>
        <taxon>Bacillota</taxon>
        <taxon>Clostridia</taxon>
        <taxon>Eubacteriales</taxon>
        <taxon>Gemmiger</taxon>
    </lineage>
</organism>
<evidence type="ECO:0000256" key="1">
    <source>
        <dbReference type="SAM" id="Phobius"/>
    </source>
</evidence>
<evidence type="ECO:0000313" key="3">
    <source>
        <dbReference type="EMBL" id="SKA85639.1"/>
    </source>
</evidence>
<dbReference type="SUPFAM" id="SSF48317">
    <property type="entry name" value="Acid phosphatase/Vanadium-dependent haloperoxidase"/>
    <property type="match status" value="1"/>
</dbReference>
<evidence type="ECO:0000313" key="4">
    <source>
        <dbReference type="Proteomes" id="UP000190286"/>
    </source>
</evidence>
<keyword evidence="1" id="KW-1133">Transmembrane helix</keyword>
<name>A0A1T4X866_9FIRM</name>
<feature type="transmembrane region" description="Helical" evidence="1">
    <location>
        <begin position="51"/>
        <end position="72"/>
    </location>
</feature>
<feature type="transmembrane region" description="Helical" evidence="1">
    <location>
        <begin position="186"/>
        <end position="206"/>
    </location>
</feature>
<feature type="domain" description="Phosphatidic acid phosphatase type 2/haloperoxidase" evidence="2">
    <location>
        <begin position="127"/>
        <end position="204"/>
    </location>
</feature>
<dbReference type="AlphaFoldDB" id="A0A1T4X866"/>
<dbReference type="RefSeq" id="WP_242943416.1">
    <property type="nucleotide sequence ID" value="NZ_FUYF01000007.1"/>
</dbReference>
<reference evidence="3 4" key="1">
    <citation type="submission" date="2017-02" db="EMBL/GenBank/DDBJ databases">
        <authorList>
            <person name="Peterson S.W."/>
        </authorList>
    </citation>
    <scope>NUCLEOTIDE SEQUENCE [LARGE SCALE GENOMIC DNA]</scope>
    <source>
        <strain evidence="3 4">ATCC 27749</strain>
    </source>
</reference>
<feature type="transmembrane region" description="Helical" evidence="1">
    <location>
        <begin position="162"/>
        <end position="180"/>
    </location>
</feature>
<dbReference type="Pfam" id="PF01569">
    <property type="entry name" value="PAP2"/>
    <property type="match status" value="1"/>
</dbReference>
<keyword evidence="4" id="KW-1185">Reference proteome</keyword>
<dbReference type="Gene3D" id="1.20.144.10">
    <property type="entry name" value="Phosphatidic acid phosphatase type 2/haloperoxidase"/>
    <property type="match status" value="1"/>
</dbReference>
<protein>
    <submittedName>
        <fullName evidence="3">PAP2 superfamily protein</fullName>
    </submittedName>
</protein>